<evidence type="ECO:0000313" key="3">
    <source>
        <dbReference type="Proteomes" id="UP000290289"/>
    </source>
</evidence>
<feature type="transmembrane region" description="Helical" evidence="1">
    <location>
        <begin position="103"/>
        <end position="123"/>
    </location>
</feature>
<organism evidence="2 3">
    <name type="scientific">Malus domestica</name>
    <name type="common">Apple</name>
    <name type="synonym">Pyrus malus</name>
    <dbReference type="NCBI Taxonomy" id="3750"/>
    <lineage>
        <taxon>Eukaryota</taxon>
        <taxon>Viridiplantae</taxon>
        <taxon>Streptophyta</taxon>
        <taxon>Embryophyta</taxon>
        <taxon>Tracheophyta</taxon>
        <taxon>Spermatophyta</taxon>
        <taxon>Magnoliopsida</taxon>
        <taxon>eudicotyledons</taxon>
        <taxon>Gunneridae</taxon>
        <taxon>Pentapetalae</taxon>
        <taxon>rosids</taxon>
        <taxon>fabids</taxon>
        <taxon>Rosales</taxon>
        <taxon>Rosaceae</taxon>
        <taxon>Amygdaloideae</taxon>
        <taxon>Maleae</taxon>
        <taxon>Malus</taxon>
    </lineage>
</organism>
<keyword evidence="3" id="KW-1185">Reference proteome</keyword>
<proteinExistence type="predicted"/>
<reference evidence="2 3" key="1">
    <citation type="submission" date="2018-10" db="EMBL/GenBank/DDBJ databases">
        <title>A high-quality apple genome assembly.</title>
        <authorList>
            <person name="Hu J."/>
        </authorList>
    </citation>
    <scope>NUCLEOTIDE SEQUENCE [LARGE SCALE GENOMIC DNA]</scope>
    <source>
        <strain evidence="3">cv. HFTH1</strain>
        <tissue evidence="2">Young leaf</tissue>
    </source>
</reference>
<keyword evidence="1" id="KW-0812">Transmembrane</keyword>
<keyword evidence="1" id="KW-1133">Transmembrane helix</keyword>
<gene>
    <name evidence="2" type="ORF">DVH24_021436</name>
</gene>
<dbReference type="Proteomes" id="UP000290289">
    <property type="component" value="Chromosome 5"/>
</dbReference>
<name>A0A498K148_MALDO</name>
<evidence type="ECO:0000313" key="2">
    <source>
        <dbReference type="EMBL" id="RXH99634.1"/>
    </source>
</evidence>
<comment type="caution">
    <text evidence="2">The sequence shown here is derived from an EMBL/GenBank/DDBJ whole genome shotgun (WGS) entry which is preliminary data.</text>
</comment>
<sequence length="159" mass="18571">MLRTYYIREVQAMMLYMIQEIDTFIHICGSNFPLTRNLETTPDVTLKELRSACHNSLTSKCPNCIHHSRQVLSAIYCKIMSIFPSLETTRSQSGIQTLCSLHVFPQFAFVIYAVVLLPTFQFVEIGKRIKVKYELDKKTGLIVVRFFFFFTYRLQSNFC</sequence>
<accession>A0A498K148</accession>
<dbReference type="AlphaFoldDB" id="A0A498K148"/>
<evidence type="ECO:0000256" key="1">
    <source>
        <dbReference type="SAM" id="Phobius"/>
    </source>
</evidence>
<dbReference type="EMBL" id="RDQH01000331">
    <property type="protein sequence ID" value="RXH99634.1"/>
    <property type="molecule type" value="Genomic_DNA"/>
</dbReference>
<protein>
    <submittedName>
        <fullName evidence="2">Uncharacterized protein</fullName>
    </submittedName>
</protein>
<keyword evidence="1" id="KW-0472">Membrane</keyword>